<evidence type="ECO:0000313" key="11">
    <source>
        <dbReference type="Proteomes" id="UP000460650"/>
    </source>
</evidence>
<keyword evidence="4" id="KW-1003">Cell membrane</keyword>
<organism evidence="10 11">
    <name type="scientific">Brucella tritici</name>
    <dbReference type="NCBI Taxonomy" id="94626"/>
    <lineage>
        <taxon>Bacteria</taxon>
        <taxon>Pseudomonadati</taxon>
        <taxon>Pseudomonadota</taxon>
        <taxon>Alphaproteobacteria</taxon>
        <taxon>Hyphomicrobiales</taxon>
        <taxon>Brucellaceae</taxon>
        <taxon>Brucella/Ochrobactrum group</taxon>
        <taxon>Brucella</taxon>
    </lineage>
</organism>
<evidence type="ECO:0000256" key="4">
    <source>
        <dbReference type="ARBA" id="ARBA00022475"/>
    </source>
</evidence>
<dbReference type="PANTHER" id="PTHR42929:SF5">
    <property type="entry name" value="ABC TRANSPORTER PERMEASE PROTEIN"/>
    <property type="match status" value="1"/>
</dbReference>
<dbReference type="InterPro" id="IPR000515">
    <property type="entry name" value="MetI-like"/>
</dbReference>
<proteinExistence type="inferred from homology"/>
<evidence type="ECO:0000256" key="8">
    <source>
        <dbReference type="RuleBase" id="RU363032"/>
    </source>
</evidence>
<dbReference type="GO" id="GO:0005886">
    <property type="term" value="C:plasma membrane"/>
    <property type="evidence" value="ECO:0007669"/>
    <property type="project" value="UniProtKB-SubCell"/>
</dbReference>
<sequence length="278" mass="30288">MERTSKYLLALPLSILLLLGCIIPSGLVLWMSVYDNGFSLGAYQSVVSGVYLGILVRTATTSLLVALLCVVFGYPVAYYLANSKTKYKTVLLLLIVSPMWVSTLVRTYGWIIVLGREGLVNSLLSTFYIIDKPLPLLYNLFSVLIAMVQVMMPIAIMLMYSSMLNVNYNLVKAARVLGANRVRAFLHVYLPLSVNGAVTSGILIFIMSLGFFVVPALVGGPKNQMISNVIVTQVNQTLNWHFGAALGVAIIMIGIVAAYLAFILSSRFTSDNLTGGVK</sequence>
<reference evidence="10 11" key="1">
    <citation type="submission" date="2019-09" db="EMBL/GenBank/DDBJ databases">
        <title>Taxonomic organization of the family Brucellaceae based on a phylogenomic approach.</title>
        <authorList>
            <person name="Leclercq S."/>
            <person name="Cloeckaert A."/>
            <person name="Zygmunt M.S."/>
        </authorList>
    </citation>
    <scope>NUCLEOTIDE SEQUENCE [LARGE SCALE GENOMIC DNA]</scope>
    <source>
        <strain evidence="10 11">TA93</strain>
    </source>
</reference>
<gene>
    <name evidence="10" type="ORF">F9K94_21415</name>
</gene>
<evidence type="ECO:0000256" key="5">
    <source>
        <dbReference type="ARBA" id="ARBA00022692"/>
    </source>
</evidence>
<feature type="domain" description="ABC transmembrane type-1" evidence="9">
    <location>
        <begin position="55"/>
        <end position="261"/>
    </location>
</feature>
<keyword evidence="6 8" id="KW-1133">Transmembrane helix</keyword>
<evidence type="ECO:0000256" key="7">
    <source>
        <dbReference type="ARBA" id="ARBA00023136"/>
    </source>
</evidence>
<dbReference type="PROSITE" id="PS50928">
    <property type="entry name" value="ABC_TM1"/>
    <property type="match status" value="1"/>
</dbReference>
<evidence type="ECO:0000256" key="6">
    <source>
        <dbReference type="ARBA" id="ARBA00022989"/>
    </source>
</evidence>
<feature type="transmembrane region" description="Helical" evidence="8">
    <location>
        <begin position="93"/>
        <end position="115"/>
    </location>
</feature>
<dbReference type="RefSeq" id="WP_151648360.1">
    <property type="nucleotide sequence ID" value="NZ_WBVY01000007.1"/>
</dbReference>
<keyword evidence="3 8" id="KW-0813">Transport</keyword>
<keyword evidence="5 8" id="KW-0812">Transmembrane</keyword>
<evidence type="ECO:0000256" key="2">
    <source>
        <dbReference type="ARBA" id="ARBA00007069"/>
    </source>
</evidence>
<evidence type="ECO:0000259" key="9">
    <source>
        <dbReference type="PROSITE" id="PS50928"/>
    </source>
</evidence>
<accession>A0A7V8B0R6</accession>
<name>A0A7V8B0R6_9HYPH</name>
<dbReference type="Pfam" id="PF00528">
    <property type="entry name" value="BPD_transp_1"/>
    <property type="match status" value="1"/>
</dbReference>
<dbReference type="SUPFAM" id="SSF161098">
    <property type="entry name" value="MetI-like"/>
    <property type="match status" value="1"/>
</dbReference>
<comment type="caution">
    <text evidence="10">The sequence shown here is derived from an EMBL/GenBank/DDBJ whole genome shotgun (WGS) entry which is preliminary data.</text>
</comment>
<dbReference type="Gene3D" id="1.10.3720.10">
    <property type="entry name" value="MetI-like"/>
    <property type="match status" value="1"/>
</dbReference>
<dbReference type="CDD" id="cd06261">
    <property type="entry name" value="TM_PBP2"/>
    <property type="match status" value="1"/>
</dbReference>
<dbReference type="PANTHER" id="PTHR42929">
    <property type="entry name" value="INNER MEMBRANE ABC TRANSPORTER PERMEASE PROTEIN YDCU-RELATED-RELATED"/>
    <property type="match status" value="1"/>
</dbReference>
<comment type="subcellular location">
    <subcellularLocation>
        <location evidence="1 8">Cell membrane</location>
        <topology evidence="1 8">Multi-pass membrane protein</topology>
    </subcellularLocation>
</comment>
<dbReference type="PROSITE" id="PS51257">
    <property type="entry name" value="PROKAR_LIPOPROTEIN"/>
    <property type="match status" value="1"/>
</dbReference>
<dbReference type="AlphaFoldDB" id="A0A7V8B0R6"/>
<feature type="transmembrane region" description="Helical" evidence="8">
    <location>
        <begin position="7"/>
        <end position="31"/>
    </location>
</feature>
<dbReference type="InterPro" id="IPR035906">
    <property type="entry name" value="MetI-like_sf"/>
</dbReference>
<feature type="transmembrane region" description="Helical" evidence="8">
    <location>
        <begin position="136"/>
        <end position="160"/>
    </location>
</feature>
<keyword evidence="7 8" id="KW-0472">Membrane</keyword>
<feature type="transmembrane region" description="Helical" evidence="8">
    <location>
        <begin position="63"/>
        <end position="81"/>
    </location>
</feature>
<feature type="transmembrane region" description="Helical" evidence="8">
    <location>
        <begin position="240"/>
        <end position="264"/>
    </location>
</feature>
<dbReference type="Proteomes" id="UP000460650">
    <property type="component" value="Unassembled WGS sequence"/>
</dbReference>
<dbReference type="GO" id="GO:0055085">
    <property type="term" value="P:transmembrane transport"/>
    <property type="evidence" value="ECO:0007669"/>
    <property type="project" value="InterPro"/>
</dbReference>
<protein>
    <submittedName>
        <fullName evidence="10">ABC transporter permease</fullName>
    </submittedName>
</protein>
<evidence type="ECO:0000256" key="1">
    <source>
        <dbReference type="ARBA" id="ARBA00004651"/>
    </source>
</evidence>
<evidence type="ECO:0000313" key="10">
    <source>
        <dbReference type="EMBL" id="KAB2655118.1"/>
    </source>
</evidence>
<dbReference type="EMBL" id="WBVY01000007">
    <property type="protein sequence ID" value="KAB2655118.1"/>
    <property type="molecule type" value="Genomic_DNA"/>
</dbReference>
<comment type="similarity">
    <text evidence="2">Belongs to the binding-protein-dependent transport system permease family. CysTW subfamily.</text>
</comment>
<evidence type="ECO:0000256" key="3">
    <source>
        <dbReference type="ARBA" id="ARBA00022448"/>
    </source>
</evidence>